<comment type="caution">
    <text evidence="10">The sequence shown here is derived from an EMBL/GenBank/DDBJ whole genome shotgun (WGS) entry which is preliminary data.</text>
</comment>
<dbReference type="Pfam" id="PF12791">
    <property type="entry name" value="RsgI_N"/>
    <property type="match status" value="1"/>
</dbReference>
<dbReference type="InterPro" id="IPR055431">
    <property type="entry name" value="RsgI_M"/>
</dbReference>
<name>A0A1V4I8Y9_9FIRM</name>
<dbReference type="RefSeq" id="WP_079411548.1">
    <property type="nucleotide sequence ID" value="NZ_MZGW01000002.1"/>
</dbReference>
<feature type="transmembrane region" description="Helical" evidence="8">
    <location>
        <begin position="56"/>
        <end position="74"/>
    </location>
</feature>
<protein>
    <submittedName>
        <fullName evidence="10">Anti-sigma-I factor RsgI</fullName>
    </submittedName>
</protein>
<dbReference type="InterPro" id="IPR024449">
    <property type="entry name" value="Anti-sigma_RsgI_N"/>
</dbReference>
<keyword evidence="4 8" id="KW-1133">Transmembrane helix</keyword>
<dbReference type="Proteomes" id="UP000190140">
    <property type="component" value="Unassembled WGS sequence"/>
</dbReference>
<dbReference type="EMBL" id="MZGW01000002">
    <property type="protein sequence ID" value="OPJ56461.1"/>
    <property type="molecule type" value="Genomic_DNA"/>
</dbReference>
<evidence type="ECO:0000313" key="10">
    <source>
        <dbReference type="EMBL" id="OPJ56461.1"/>
    </source>
</evidence>
<keyword evidence="6" id="KW-0175">Coiled coil</keyword>
<evidence type="ECO:0000256" key="1">
    <source>
        <dbReference type="ARBA" id="ARBA00004162"/>
    </source>
</evidence>
<feature type="region of interest" description="Disordered" evidence="7">
    <location>
        <begin position="268"/>
        <end position="305"/>
    </location>
</feature>
<keyword evidence="11" id="KW-1185">Reference proteome</keyword>
<dbReference type="AlphaFoldDB" id="A0A1V4I8Y9"/>
<evidence type="ECO:0000256" key="8">
    <source>
        <dbReference type="SAM" id="Phobius"/>
    </source>
</evidence>
<organism evidence="10 11">
    <name type="scientific">Alkalithermobacter paradoxus</name>
    <dbReference type="NCBI Taxonomy" id="29349"/>
    <lineage>
        <taxon>Bacteria</taxon>
        <taxon>Bacillati</taxon>
        <taxon>Bacillota</taxon>
        <taxon>Clostridia</taxon>
        <taxon>Peptostreptococcales</taxon>
        <taxon>Tepidibacteraceae</taxon>
        <taxon>Alkalithermobacter</taxon>
    </lineage>
</organism>
<keyword evidence="5 8" id="KW-0472">Membrane</keyword>
<reference evidence="10 11" key="1">
    <citation type="submission" date="2017-03" db="EMBL/GenBank/DDBJ databases">
        <title>Genome sequence of Clostridium thermoalcaliphilum DSM 7309.</title>
        <authorList>
            <person name="Poehlein A."/>
            <person name="Daniel R."/>
        </authorList>
    </citation>
    <scope>NUCLEOTIDE SEQUENCE [LARGE SCALE GENOMIC DNA]</scope>
    <source>
        <strain evidence="10 11">DSM 7309</strain>
    </source>
</reference>
<evidence type="ECO:0000313" key="11">
    <source>
        <dbReference type="Proteomes" id="UP000190140"/>
    </source>
</evidence>
<dbReference type="Pfam" id="PF23750">
    <property type="entry name" value="RsgI_M"/>
    <property type="match status" value="1"/>
</dbReference>
<sequence>MIYKGCIVSVEKNYSVVITEKMEYIKIINKEEMKVGNKIIFLEDDIYVEKRYVNRYIGLIAAMLFLVIISIPLLRNLNTSIHSAVAIVSIDINPSIEFEIDKDYIVIKAIPLNSEGQDVISKPLEGIQIDKAILSVVNNAKDKNYITDEKNEVIIGTAIIDDKFIEDEEFIYKNIEKRIESQEVTKQLNIVYTVASKEDIKDAKSQRISIGKYEKLKQENKSNINQINSKVEQIKNDEIKEEKNKSDKKSNEIIEKVKDIKINKDHIQQMKNNEKENKVRGKKDDTVKPNRSDEKINKNNNKIGP</sequence>
<evidence type="ECO:0000256" key="7">
    <source>
        <dbReference type="SAM" id="MobiDB-lite"/>
    </source>
</evidence>
<feature type="compositionally biased region" description="Basic and acidic residues" evidence="7">
    <location>
        <begin position="268"/>
        <end position="297"/>
    </location>
</feature>
<dbReference type="OrthoDB" id="9800626at2"/>
<evidence type="ECO:0000259" key="9">
    <source>
        <dbReference type="PROSITE" id="PS51849"/>
    </source>
</evidence>
<gene>
    <name evidence="10" type="primary">rsgI</name>
    <name evidence="10" type="ORF">CLOTH_08660</name>
</gene>
<keyword evidence="3 8" id="KW-0812">Transmembrane</keyword>
<evidence type="ECO:0000256" key="2">
    <source>
        <dbReference type="ARBA" id="ARBA00022475"/>
    </source>
</evidence>
<comment type="subcellular location">
    <subcellularLocation>
        <location evidence="1">Cell membrane</location>
        <topology evidence="1">Single-pass membrane protein</topology>
    </subcellularLocation>
</comment>
<dbReference type="PROSITE" id="PS51849">
    <property type="entry name" value="RSGI_N"/>
    <property type="match status" value="1"/>
</dbReference>
<dbReference type="STRING" id="29349.CLOTH_08660"/>
<dbReference type="GO" id="GO:0005886">
    <property type="term" value="C:plasma membrane"/>
    <property type="evidence" value="ECO:0007669"/>
    <property type="project" value="UniProtKB-SubCell"/>
</dbReference>
<evidence type="ECO:0000256" key="3">
    <source>
        <dbReference type="ARBA" id="ARBA00022692"/>
    </source>
</evidence>
<evidence type="ECO:0000256" key="6">
    <source>
        <dbReference type="SAM" id="Coils"/>
    </source>
</evidence>
<proteinExistence type="predicted"/>
<feature type="domain" description="RsgI N-terminal anti-sigma" evidence="9">
    <location>
        <begin position="3"/>
        <end position="50"/>
    </location>
</feature>
<accession>A0A1V4I8Y9</accession>
<evidence type="ECO:0000256" key="4">
    <source>
        <dbReference type="ARBA" id="ARBA00022989"/>
    </source>
</evidence>
<evidence type="ECO:0000256" key="5">
    <source>
        <dbReference type="ARBA" id="ARBA00023136"/>
    </source>
</evidence>
<feature type="coiled-coil region" evidence="6">
    <location>
        <begin position="213"/>
        <end position="244"/>
    </location>
</feature>
<keyword evidence="2" id="KW-1003">Cell membrane</keyword>